<dbReference type="Proteomes" id="UP001374535">
    <property type="component" value="Chromosome 7"/>
</dbReference>
<gene>
    <name evidence="1" type="ORF">V8G54_024643</name>
</gene>
<protein>
    <submittedName>
        <fullName evidence="1">Uncharacterized protein</fullName>
    </submittedName>
</protein>
<feature type="non-terminal residue" evidence="1">
    <location>
        <position position="101"/>
    </location>
</feature>
<evidence type="ECO:0000313" key="1">
    <source>
        <dbReference type="EMBL" id="WVZ03837.1"/>
    </source>
</evidence>
<organism evidence="1 2">
    <name type="scientific">Vigna mungo</name>
    <name type="common">Black gram</name>
    <name type="synonym">Phaseolus mungo</name>
    <dbReference type="NCBI Taxonomy" id="3915"/>
    <lineage>
        <taxon>Eukaryota</taxon>
        <taxon>Viridiplantae</taxon>
        <taxon>Streptophyta</taxon>
        <taxon>Embryophyta</taxon>
        <taxon>Tracheophyta</taxon>
        <taxon>Spermatophyta</taxon>
        <taxon>Magnoliopsida</taxon>
        <taxon>eudicotyledons</taxon>
        <taxon>Gunneridae</taxon>
        <taxon>Pentapetalae</taxon>
        <taxon>rosids</taxon>
        <taxon>fabids</taxon>
        <taxon>Fabales</taxon>
        <taxon>Fabaceae</taxon>
        <taxon>Papilionoideae</taxon>
        <taxon>50 kb inversion clade</taxon>
        <taxon>NPAAA clade</taxon>
        <taxon>indigoferoid/millettioid clade</taxon>
        <taxon>Phaseoleae</taxon>
        <taxon>Vigna</taxon>
    </lineage>
</organism>
<reference evidence="1 2" key="1">
    <citation type="journal article" date="2023" name="Life. Sci Alliance">
        <title>Evolutionary insights into 3D genome organization and epigenetic landscape of Vigna mungo.</title>
        <authorList>
            <person name="Junaid A."/>
            <person name="Singh B."/>
            <person name="Bhatia S."/>
        </authorList>
    </citation>
    <scope>NUCLEOTIDE SEQUENCE [LARGE SCALE GENOMIC DNA]</scope>
    <source>
        <strain evidence="1">Urdbean</strain>
    </source>
</reference>
<sequence length="101" mass="12320">MKKKCEKQNHRYMLSARSQRPDQNFRSFNETKSIVKLQFSDYNRFIAELNAMTYFNVPKAKGETRRTETYSDPEFLRTFLSFWRMEETADRRETASSRRRM</sequence>
<keyword evidence="2" id="KW-1185">Reference proteome</keyword>
<accession>A0AAQ3N6N1</accession>
<dbReference type="AlphaFoldDB" id="A0AAQ3N6N1"/>
<evidence type="ECO:0000313" key="2">
    <source>
        <dbReference type="Proteomes" id="UP001374535"/>
    </source>
</evidence>
<dbReference type="EMBL" id="CP144694">
    <property type="protein sequence ID" value="WVZ03837.1"/>
    <property type="molecule type" value="Genomic_DNA"/>
</dbReference>
<name>A0AAQ3N6N1_VIGMU</name>
<proteinExistence type="predicted"/>